<sequence>MSSKNIQISTSTSSKSTESASPLRSTESANSSVSSPSDISPQTSFSAAGFKSESELTAFVLTTLEERRRPAASLEPDFYFVDVPRDWGKAVFFAVEQCWELRGLRKTWNAVAQTLRFRMPTAAHNCAQPWLNACVREWELTGALTPNEIASLNVVAGTTQDLPQSPFSSSQKDPDVAISPDGYYLRPANAFEVGWSETANELDSDAELLLRGHRTVNVVVTIKWRIHIRSRTVRGDLIAWRLGQDEIPFKAQHEVIFPAPNPPRPQHLLLSLADIFSSAVPPGRNPLDNLRLDISLLRRKASSALNEMNLSPA</sequence>
<organism evidence="2 3">
    <name type="scientific">Penicillium brasilianum</name>
    <dbReference type="NCBI Taxonomy" id="104259"/>
    <lineage>
        <taxon>Eukaryota</taxon>
        <taxon>Fungi</taxon>
        <taxon>Dikarya</taxon>
        <taxon>Ascomycota</taxon>
        <taxon>Pezizomycotina</taxon>
        <taxon>Eurotiomycetes</taxon>
        <taxon>Eurotiomycetidae</taxon>
        <taxon>Eurotiales</taxon>
        <taxon>Aspergillaceae</taxon>
        <taxon>Penicillium</taxon>
    </lineage>
</organism>
<reference evidence="3" key="1">
    <citation type="submission" date="2015-09" db="EMBL/GenBank/DDBJ databases">
        <authorList>
            <person name="Fill T.P."/>
            <person name="Baretta J.F."/>
            <person name="de Almeida L.G."/>
            <person name="Rocha M."/>
            <person name="de Souza D.H."/>
            <person name="Malavazi I."/>
            <person name="Cerdeira L.T."/>
            <person name="Hong H."/>
            <person name="Samborskyy M."/>
            <person name="de Vasconcelos A.T."/>
            <person name="Leadlay P."/>
            <person name="Rodrigues-Filho E."/>
        </authorList>
    </citation>
    <scope>NUCLEOTIDE SEQUENCE [LARGE SCALE GENOMIC DNA]</scope>
    <source>
        <strain evidence="3">LaBioMMi 136</strain>
    </source>
</reference>
<dbReference type="EMBL" id="LJBN01000212">
    <property type="protein sequence ID" value="OOQ82730.1"/>
    <property type="molecule type" value="Genomic_DNA"/>
</dbReference>
<feature type="region of interest" description="Disordered" evidence="1">
    <location>
        <begin position="1"/>
        <end position="45"/>
    </location>
</feature>
<accession>A0A1S9RBT5</accession>
<name>A0A1S9RBT5_PENBI</name>
<gene>
    <name evidence="2" type="ORF">PEBR_37616</name>
</gene>
<protein>
    <submittedName>
        <fullName evidence="2">Uncharacterized protein</fullName>
    </submittedName>
</protein>
<dbReference type="Proteomes" id="UP000190744">
    <property type="component" value="Unassembled WGS sequence"/>
</dbReference>
<proteinExistence type="predicted"/>
<dbReference type="AlphaFoldDB" id="A0A1S9RBT5"/>
<evidence type="ECO:0000256" key="1">
    <source>
        <dbReference type="SAM" id="MobiDB-lite"/>
    </source>
</evidence>
<evidence type="ECO:0000313" key="2">
    <source>
        <dbReference type="EMBL" id="OOQ82730.1"/>
    </source>
</evidence>
<evidence type="ECO:0000313" key="3">
    <source>
        <dbReference type="Proteomes" id="UP000190744"/>
    </source>
</evidence>
<comment type="caution">
    <text evidence="2">The sequence shown here is derived from an EMBL/GenBank/DDBJ whole genome shotgun (WGS) entry which is preliminary data.</text>
</comment>